<keyword evidence="2" id="KW-1133">Transmembrane helix</keyword>
<evidence type="ECO:0000256" key="1">
    <source>
        <dbReference type="SAM" id="MobiDB-lite"/>
    </source>
</evidence>
<dbReference type="EMBL" id="QVTD01000003">
    <property type="protein sequence ID" value="RFU65876.1"/>
    <property type="molecule type" value="Genomic_DNA"/>
</dbReference>
<feature type="compositionally biased region" description="Polar residues" evidence="1">
    <location>
        <begin position="108"/>
        <end position="143"/>
    </location>
</feature>
<feature type="compositionally biased region" description="Low complexity" evidence="1">
    <location>
        <begin position="155"/>
        <end position="169"/>
    </location>
</feature>
<protein>
    <submittedName>
        <fullName evidence="3">Pilus assembly protein PilO</fullName>
    </submittedName>
</protein>
<dbReference type="OrthoDB" id="2427034at2"/>
<evidence type="ECO:0000256" key="2">
    <source>
        <dbReference type="SAM" id="Phobius"/>
    </source>
</evidence>
<reference evidence="3 4" key="1">
    <citation type="submission" date="2018-08" db="EMBL/GenBank/DDBJ databases">
        <title>Bacillus chawlae sp. nov., Bacillus glennii sp. nov., and Bacillus saganii sp. nov. Isolated from the Vehicle Assembly Building at Kennedy Space Center where the Viking Spacecraft were Assembled.</title>
        <authorList>
            <person name="Seuylemezian A."/>
            <person name="Vaishampayan P."/>
        </authorList>
    </citation>
    <scope>NUCLEOTIDE SEQUENCE [LARGE SCALE GENOMIC DNA]</scope>
    <source>
        <strain evidence="3 4">V44-8</strain>
    </source>
</reference>
<dbReference type="Proteomes" id="UP000262939">
    <property type="component" value="Unassembled WGS sequence"/>
</dbReference>
<keyword evidence="4" id="KW-1185">Reference proteome</keyword>
<dbReference type="AlphaFoldDB" id="A0A372LJU1"/>
<accession>A0A372LJU1</accession>
<feature type="region of interest" description="Disordered" evidence="1">
    <location>
        <begin position="250"/>
        <end position="276"/>
    </location>
</feature>
<comment type="caution">
    <text evidence="3">The sequence shown here is derived from an EMBL/GenBank/DDBJ whole genome shotgun (WGS) entry which is preliminary data.</text>
</comment>
<gene>
    <name evidence="3" type="ORF">D0466_08420</name>
</gene>
<dbReference type="Gene3D" id="3.30.70.60">
    <property type="match status" value="1"/>
</dbReference>
<sequence length="276" mass="30223">MNFVQSKKQTFLLAAAILIAALLFTGIYFWILYPLKAETRIKQNELNSEQKLLELLDSKVSNTNDETFETTDELQKQLPVKPLTEQLLLDLEKAETVSDSFIASMTFSEGGAEQSSEETAGTSASDSHINPGKSQTAANTGQNDEAADVTPFQSQPAEQGAAQNQGQETTQLPAGVQKITVNMEVESPSYFELEEFINSLEAMPRIITVDSISFAGTQEVTMALTPALPLTCKITVSAFYAPGLTDLQNQLPTMDAPEPAKKRYPFSDDPELNTER</sequence>
<keyword evidence="2" id="KW-0472">Membrane</keyword>
<feature type="region of interest" description="Disordered" evidence="1">
    <location>
        <begin position="108"/>
        <end position="169"/>
    </location>
</feature>
<dbReference type="InterPro" id="IPR014717">
    <property type="entry name" value="Transl_elong_EF1B/ribsomal_bS6"/>
</dbReference>
<evidence type="ECO:0000313" key="3">
    <source>
        <dbReference type="EMBL" id="RFU65876.1"/>
    </source>
</evidence>
<dbReference type="RefSeq" id="WP_117322046.1">
    <property type="nucleotide sequence ID" value="NZ_QVTD01000003.1"/>
</dbReference>
<organism evidence="3 4">
    <name type="scientific">Peribacillus glennii</name>
    <dbReference type="NCBI Taxonomy" id="2303991"/>
    <lineage>
        <taxon>Bacteria</taxon>
        <taxon>Bacillati</taxon>
        <taxon>Bacillota</taxon>
        <taxon>Bacilli</taxon>
        <taxon>Bacillales</taxon>
        <taxon>Bacillaceae</taxon>
        <taxon>Peribacillus</taxon>
    </lineage>
</organism>
<name>A0A372LJU1_9BACI</name>
<keyword evidence="2" id="KW-0812">Transmembrane</keyword>
<proteinExistence type="predicted"/>
<feature type="transmembrane region" description="Helical" evidence="2">
    <location>
        <begin position="12"/>
        <end position="33"/>
    </location>
</feature>
<evidence type="ECO:0000313" key="4">
    <source>
        <dbReference type="Proteomes" id="UP000262939"/>
    </source>
</evidence>